<sequence length="1137" mass="127348">MLSKVESGKNSGGESSSGQLFHDIEEISKALYLHKTPPKALISPSNHRSKSAGKTRFSESKSNSVNDDLLHKDKKSSIWNWKPLKALTHIRNHRFSCSFFLHVHAIEGLPSNFNDISLCVNWKRKDELLRTRPARVSQGIAEFEDTLMHRCSIYGSRNGPHHSAKYEPKLFLLYASVVGAPGLDIGKHWIDLTRLLPLTLEELEEEKSSGKWTTSFKLTGKAKGAMLNVSFGFSVMGNNSFESSGNINVPKLLKESMWGKMDHVADSGRSSGNGMLRRVGSVPSNLNHESHLPSRSLDLKILNEFFPNRGSELARSITFLYEKLDEPKLGSSQEFDFFYEHIKPNKMKPGYFPDSPHDNIENECDDIEFTIIEQGIELPMKEQLKLESAAQTFDATAVETIDVTDIFKGYGTALDEETECNSKDGICCNFKDEVAVDDNGYEGNDMCTKESAVEELESVFHNLSISESEEFYSSLDISEFVEQENYMKTKSSYKAGKMLKSLSLDDVTESVANDFLKILGIEESPLDISDSEPESPRERLLRQFEEDALASGNFIFDFDGKEEQVECGVTAPTARWGDHSDNFDLSLVIEASEKDHEGVSQSLRSKRKAKILENLETESLMQEWGLNERAFRSSPRTSSGGFGSPIYFPPDEPREFPPLGEGLGPIIRTKDGGFLRSMNPSLFRNAKNGGSLIMQVSAPVVLPVAMGCSIMEILQHWASVGCEKMSLQANKLMSLADITGKMMQQVAWEVESGLEVPERLTFLQQESAIGQDSFGMRKKVEKFPSDWCYNDLNSSSICGEMDSDYVSLEDLALLAMDKIETLSIEGLRIQSGMSDEEAPSSIRPQSIRKTSAFLGMSVRASGSFILEGTAGLQLLDSKDKGDDVDELISLSITLDAWMRLDAGIFGDEDEINERTSKILAAHHAKCMDLISGRLKRDSKWDKPSGRNCGFMGNNFTLALMVQLRDPFRDYETVGAPMLALIQVERVFLLPTTKMYITVSERSNNREEDDLYEHVVEEGINAEEKGEKRTEEEGIPRFKITEVHVAGLNAEPDKNQVWGTRTQRQSGARWLLASCMGKTHKHPYLKSNAIVKSSLQVMRKVQPRDALWSISSHVHGTRTKWKELAMLNLHIRNPDVIF</sequence>
<dbReference type="EMBL" id="GHES01047349">
    <property type="protein sequence ID" value="MPA77908.1"/>
    <property type="molecule type" value="Transcribed_RNA"/>
</dbReference>
<dbReference type="PANTHER" id="PTHR33414">
    <property type="entry name" value="PROTEIN PLASTID MOVEMENT IMPAIRED 1-RELATED 1"/>
    <property type="match status" value="1"/>
</dbReference>
<dbReference type="InterPro" id="IPR019448">
    <property type="entry name" value="NT-C2"/>
</dbReference>
<feature type="compositionally biased region" description="Low complexity" evidence="1">
    <location>
        <begin position="1"/>
        <end position="18"/>
    </location>
</feature>
<evidence type="ECO:0000259" key="2">
    <source>
        <dbReference type="PROSITE" id="PS51782"/>
    </source>
</evidence>
<evidence type="ECO:0000256" key="1">
    <source>
        <dbReference type="SAM" id="MobiDB-lite"/>
    </source>
</evidence>
<reference evidence="4" key="1">
    <citation type="submission" date="2019-08" db="EMBL/GenBank/DDBJ databases">
        <title>Reference gene set and small RNA set construction with multiple tissues from Davidia involucrata Baill.</title>
        <authorList>
            <person name="Yang H."/>
            <person name="Zhou C."/>
            <person name="Li G."/>
            <person name="Wang J."/>
            <person name="Gao P."/>
            <person name="Wang M."/>
            <person name="Wang R."/>
            <person name="Zhao Y."/>
        </authorList>
    </citation>
    <scope>NUCLEOTIDE SEQUENCE</scope>
    <source>
        <tissue evidence="4">Mixed with DoveR01_LX</tissue>
    </source>
</reference>
<dbReference type="PROSITE" id="PS51840">
    <property type="entry name" value="C2_NT"/>
    <property type="match status" value="1"/>
</dbReference>
<evidence type="ECO:0000259" key="3">
    <source>
        <dbReference type="PROSITE" id="PS51840"/>
    </source>
</evidence>
<feature type="region of interest" description="Disordered" evidence="1">
    <location>
        <begin position="39"/>
        <end position="66"/>
    </location>
</feature>
<protein>
    <recommendedName>
        <fullName evidence="5">C2 NT-type domain-containing protein</fullName>
    </recommendedName>
</protein>
<evidence type="ECO:0000313" key="4">
    <source>
        <dbReference type="EMBL" id="MPA77908.1"/>
    </source>
</evidence>
<feature type="domain" description="LysM" evidence="2">
    <location>
        <begin position="1096"/>
        <end position="1137"/>
    </location>
</feature>
<feature type="region of interest" description="Disordered" evidence="1">
    <location>
        <begin position="1"/>
        <end position="20"/>
    </location>
</feature>
<dbReference type="InterPro" id="IPR018392">
    <property type="entry name" value="LysM"/>
</dbReference>
<name>A0A5B7CAC6_DAVIN</name>
<proteinExistence type="predicted"/>
<evidence type="ECO:0008006" key="5">
    <source>
        <dbReference type="Google" id="ProtNLM"/>
    </source>
</evidence>
<accession>A0A5B7CAC6</accession>
<dbReference type="Pfam" id="PF10358">
    <property type="entry name" value="NT-C2"/>
    <property type="match status" value="1"/>
</dbReference>
<dbReference type="InterPro" id="IPR048972">
    <property type="entry name" value="PMI1_PMIR1-2_C"/>
</dbReference>
<dbReference type="PANTHER" id="PTHR33414:SF10">
    <property type="entry name" value="PROTEIN PLASTID MOVEMENT IMPAIRED 1-RELATED 2"/>
    <property type="match status" value="1"/>
</dbReference>
<dbReference type="InterPro" id="IPR039614">
    <property type="entry name" value="PMI1-like"/>
</dbReference>
<organism evidence="4">
    <name type="scientific">Davidia involucrata</name>
    <name type="common">Dove tree</name>
    <dbReference type="NCBI Taxonomy" id="16924"/>
    <lineage>
        <taxon>Eukaryota</taxon>
        <taxon>Viridiplantae</taxon>
        <taxon>Streptophyta</taxon>
        <taxon>Embryophyta</taxon>
        <taxon>Tracheophyta</taxon>
        <taxon>Spermatophyta</taxon>
        <taxon>Magnoliopsida</taxon>
        <taxon>eudicotyledons</taxon>
        <taxon>Gunneridae</taxon>
        <taxon>Pentapetalae</taxon>
        <taxon>asterids</taxon>
        <taxon>Cornales</taxon>
        <taxon>Nyssaceae</taxon>
        <taxon>Davidia</taxon>
    </lineage>
</organism>
<dbReference type="AlphaFoldDB" id="A0A5B7CAC6"/>
<dbReference type="PROSITE" id="PS51782">
    <property type="entry name" value="LYSM"/>
    <property type="match status" value="1"/>
</dbReference>
<gene>
    <name evidence="4" type="ORF">Din_047349</name>
</gene>
<feature type="domain" description="C2 NT-type" evidence="3">
    <location>
        <begin position="87"/>
        <end position="235"/>
    </location>
</feature>
<dbReference type="Pfam" id="PF21745">
    <property type="entry name" value="PMI1_PMIR1-2_C"/>
    <property type="match status" value="1"/>
</dbReference>